<sequence length="682" mass="73866">MAKRLKLNLVTPALDRSHLLVAVAFGFGALFFSILALFSYLELDRLDQLNARQGFTAAEQRILTQQMMRSAREATTGETDALDRLRRERQRFQALLVDLTQGIEESTQQAATALLRGDLRKIEQSWALFAQGMDPILAASESILTVRKLISESREQIPRLRETMTKVAKRLTTEGAAPPLALEAGLQLSRLERLESGLDRYLQGGAEAGQALDEVIKSINLFNEGLSTLLSGVRGRSETAGSRAALEEMTEQFATLETRSTEILRRMDSVRAAIAQLPNLQTAAGGLESALSELLNHYREAGRRFILLGLPIGAGTVLVFAVLSLLSLAALALIFLRDAKMREEAYRDQTERDERAILRLLDELGDLADGDLTVEATVTEDKTGAIADAFNYAIEALRSLVATINQTATQVARSAQETRAISLRLAEASSAQSLRITQASAAVQSLTVQIDEVARNATESAEVASRSVEVAGRGAQTVRDTIQGMDAIREQIQETAKRIKRLGESSQEIGEIVELIDDIADQTNILALNAAMQAAMAGEAGRGFAVVADEVQRLAERSRNATKQIEVLVRTIQADTNEAVSSMEASTAGVVEGANLAENAGEALREIENVSAYIAELTKRIADSAQRQSRQSAEINDTVQAIRAITEENTEGTRKAAESVEVLAALASDLQKSVAGFRLPPG</sequence>
<dbReference type="EMBL" id="CP039268">
    <property type="protein sequence ID" value="QGU31969.1"/>
    <property type="molecule type" value="Genomic_DNA"/>
</dbReference>
<dbReference type="OrthoDB" id="9177152at2"/>
<dbReference type="Pfam" id="PF00015">
    <property type="entry name" value="MCPsignal"/>
    <property type="match status" value="1"/>
</dbReference>
<keyword evidence="4 8" id="KW-0472">Membrane</keyword>
<keyword evidence="3 8" id="KW-1133">Transmembrane helix</keyword>
<dbReference type="PANTHER" id="PTHR32089:SF119">
    <property type="entry name" value="METHYL-ACCEPTING CHEMOTAXIS PROTEIN CTPL"/>
    <property type="match status" value="1"/>
</dbReference>
<dbReference type="GO" id="GO:0007165">
    <property type="term" value="P:signal transduction"/>
    <property type="evidence" value="ECO:0007669"/>
    <property type="project" value="UniProtKB-KW"/>
</dbReference>
<protein>
    <submittedName>
        <fullName evidence="11">Methyl-accepting chemotaxis protein</fullName>
    </submittedName>
</protein>
<gene>
    <name evidence="11" type="ORF">E6P07_02590</name>
</gene>
<evidence type="ECO:0000256" key="5">
    <source>
        <dbReference type="ARBA" id="ARBA00023224"/>
    </source>
</evidence>
<evidence type="ECO:0000256" key="4">
    <source>
        <dbReference type="ARBA" id="ARBA00023136"/>
    </source>
</evidence>
<evidence type="ECO:0000256" key="3">
    <source>
        <dbReference type="ARBA" id="ARBA00022989"/>
    </source>
</evidence>
<dbReference type="PROSITE" id="PS50111">
    <property type="entry name" value="CHEMOTAXIS_TRANSDUC_2"/>
    <property type="match status" value="1"/>
</dbReference>
<evidence type="ECO:0000256" key="1">
    <source>
        <dbReference type="ARBA" id="ARBA00004141"/>
    </source>
</evidence>
<evidence type="ECO:0000256" key="6">
    <source>
        <dbReference type="ARBA" id="ARBA00029447"/>
    </source>
</evidence>
<dbReference type="FunFam" id="1.10.287.950:FF:000001">
    <property type="entry name" value="Methyl-accepting chemotaxis sensory transducer"/>
    <property type="match status" value="1"/>
</dbReference>
<dbReference type="PROSITE" id="PS50885">
    <property type="entry name" value="HAMP"/>
    <property type="match status" value="1"/>
</dbReference>
<evidence type="ECO:0000256" key="8">
    <source>
        <dbReference type="SAM" id="Phobius"/>
    </source>
</evidence>
<dbReference type="KEGG" id="ttp:E6P07_02590"/>
<dbReference type="GO" id="GO:0006935">
    <property type="term" value="P:chemotaxis"/>
    <property type="evidence" value="ECO:0007669"/>
    <property type="project" value="UniProtKB-ARBA"/>
</dbReference>
<comment type="similarity">
    <text evidence="6">Belongs to the methyl-accepting chemotaxis (MCP) protein family.</text>
</comment>
<evidence type="ECO:0000313" key="12">
    <source>
        <dbReference type="Proteomes" id="UP000426424"/>
    </source>
</evidence>
<dbReference type="InterPro" id="IPR004089">
    <property type="entry name" value="MCPsignal_dom"/>
</dbReference>
<feature type="domain" description="HAMP" evidence="10">
    <location>
        <begin position="355"/>
        <end position="402"/>
    </location>
</feature>
<proteinExistence type="inferred from homology"/>
<organism evidence="11 12">
    <name type="scientific">Thermochromatium tepidum ATCC 43061</name>
    <dbReference type="NCBI Taxonomy" id="316276"/>
    <lineage>
        <taxon>Bacteria</taxon>
        <taxon>Pseudomonadati</taxon>
        <taxon>Pseudomonadota</taxon>
        <taxon>Gammaproteobacteria</taxon>
        <taxon>Chromatiales</taxon>
        <taxon>Chromatiaceae</taxon>
        <taxon>Thermochromatium</taxon>
    </lineage>
</organism>
<accession>A0A6I6EAL6</accession>
<evidence type="ECO:0000256" key="7">
    <source>
        <dbReference type="PROSITE-ProRule" id="PRU00284"/>
    </source>
</evidence>
<keyword evidence="2 8" id="KW-0812">Transmembrane</keyword>
<dbReference type="GO" id="GO:0016020">
    <property type="term" value="C:membrane"/>
    <property type="evidence" value="ECO:0007669"/>
    <property type="project" value="UniProtKB-SubCell"/>
</dbReference>
<feature type="transmembrane region" description="Helical" evidence="8">
    <location>
        <begin position="305"/>
        <end position="336"/>
    </location>
</feature>
<comment type="subcellular location">
    <subcellularLocation>
        <location evidence="1">Membrane</location>
        <topology evidence="1">Multi-pass membrane protein</topology>
    </subcellularLocation>
</comment>
<dbReference type="PANTHER" id="PTHR32089">
    <property type="entry name" value="METHYL-ACCEPTING CHEMOTAXIS PROTEIN MCPB"/>
    <property type="match status" value="1"/>
</dbReference>
<evidence type="ECO:0000256" key="2">
    <source>
        <dbReference type="ARBA" id="ARBA00022692"/>
    </source>
</evidence>
<reference evidence="11 12" key="1">
    <citation type="submission" date="2019-12" db="EMBL/GenBank/DDBJ databases">
        <title>The complete genome of the thermophilic, anoxygenic phototrophic gammaproteobacterium Thermochromatium tepidum.</title>
        <authorList>
            <person name="Sattley W.M."/>
            <person name="Swingley W.D."/>
            <person name="Burchell B.M."/>
            <person name="Gurbani S.A."/>
            <person name="Kujawa C.M."/>
            <person name="Nuccio D.A."/>
            <person name="Schladweiler J."/>
            <person name="Shaffer K.N."/>
            <person name="Stokes L.M."/>
            <person name="Touchman J.W."/>
            <person name="Blankenship R.E."/>
            <person name="Madigan M.T."/>
        </authorList>
    </citation>
    <scope>NUCLEOTIDE SEQUENCE [LARGE SCALE GENOMIC DNA]</scope>
    <source>
        <strain evidence="11 12">ATCC 43061</strain>
    </source>
</reference>
<dbReference type="SMART" id="SM00283">
    <property type="entry name" value="MA"/>
    <property type="match status" value="1"/>
</dbReference>
<dbReference type="SUPFAM" id="SSF58104">
    <property type="entry name" value="Methyl-accepting chemotaxis protein (MCP) signaling domain"/>
    <property type="match status" value="1"/>
</dbReference>
<dbReference type="Gene3D" id="1.10.287.950">
    <property type="entry name" value="Methyl-accepting chemotaxis protein"/>
    <property type="match status" value="1"/>
</dbReference>
<dbReference type="RefSeq" id="WP_153974168.1">
    <property type="nucleotide sequence ID" value="NZ_CP039268.1"/>
</dbReference>
<feature type="transmembrane region" description="Helical" evidence="8">
    <location>
        <begin position="20"/>
        <end position="43"/>
    </location>
</feature>
<evidence type="ECO:0000313" key="11">
    <source>
        <dbReference type="EMBL" id="QGU31969.1"/>
    </source>
</evidence>
<keyword evidence="5 7" id="KW-0807">Transducer</keyword>
<feature type="domain" description="Methyl-accepting transducer" evidence="9">
    <location>
        <begin position="407"/>
        <end position="643"/>
    </location>
</feature>
<keyword evidence="12" id="KW-1185">Reference proteome</keyword>
<dbReference type="AlphaFoldDB" id="A0A6I6EAL6"/>
<dbReference type="CDD" id="cd11386">
    <property type="entry name" value="MCP_signal"/>
    <property type="match status" value="1"/>
</dbReference>
<name>A0A6I6EAL6_THETI</name>
<evidence type="ECO:0000259" key="10">
    <source>
        <dbReference type="PROSITE" id="PS50885"/>
    </source>
</evidence>
<evidence type="ECO:0000259" key="9">
    <source>
        <dbReference type="PROSITE" id="PS50111"/>
    </source>
</evidence>
<dbReference type="Proteomes" id="UP000426424">
    <property type="component" value="Chromosome"/>
</dbReference>
<dbReference type="InterPro" id="IPR003660">
    <property type="entry name" value="HAMP_dom"/>
</dbReference>